<protein>
    <submittedName>
        <fullName evidence="10">Insulin-like growth factor-binding protein-related protein 1</fullName>
    </submittedName>
</protein>
<evidence type="ECO:0000256" key="6">
    <source>
        <dbReference type="SAM" id="MobiDB-lite"/>
    </source>
</evidence>
<evidence type="ECO:0000256" key="2">
    <source>
        <dbReference type="ARBA" id="ARBA00022525"/>
    </source>
</evidence>
<dbReference type="SUPFAM" id="SSF100895">
    <property type="entry name" value="Kazal-type serine protease inhibitors"/>
    <property type="match status" value="1"/>
</dbReference>
<feature type="compositionally biased region" description="Basic and acidic residues" evidence="6">
    <location>
        <begin position="1"/>
        <end position="17"/>
    </location>
</feature>
<feature type="non-terminal residue" evidence="10">
    <location>
        <position position="1"/>
    </location>
</feature>
<feature type="compositionally biased region" description="Pro residues" evidence="6">
    <location>
        <begin position="92"/>
        <end position="105"/>
    </location>
</feature>
<feature type="domain" description="Kazal-like" evidence="9">
    <location>
        <begin position="222"/>
        <end position="262"/>
    </location>
</feature>
<comment type="caution">
    <text evidence="10">The sequence shown here is derived from an EMBL/GenBank/DDBJ whole genome shotgun (WGS) entry which is preliminary data.</text>
</comment>
<dbReference type="InterPro" id="IPR009030">
    <property type="entry name" value="Growth_fac_rcpt_cys_sf"/>
</dbReference>
<dbReference type="SMART" id="SM00409">
    <property type="entry name" value="IG"/>
    <property type="match status" value="1"/>
</dbReference>
<name>A0AAE1LEH0_9NEOP</name>
<feature type="region of interest" description="Disordered" evidence="6">
    <location>
        <begin position="1"/>
        <end position="38"/>
    </location>
</feature>
<dbReference type="PROSITE" id="PS51465">
    <property type="entry name" value="KAZAL_2"/>
    <property type="match status" value="1"/>
</dbReference>
<keyword evidence="4" id="KW-1015">Disulfide bond</keyword>
<dbReference type="GO" id="GO:0001558">
    <property type="term" value="P:regulation of cell growth"/>
    <property type="evidence" value="ECO:0007669"/>
    <property type="project" value="InterPro"/>
</dbReference>
<keyword evidence="5" id="KW-0393">Immunoglobulin domain</keyword>
<feature type="domain" description="IGFBP N-terminal" evidence="8">
    <location>
        <begin position="131"/>
        <end position="217"/>
    </location>
</feature>
<keyword evidence="3" id="KW-0732">Signal</keyword>
<organism evidence="10 11">
    <name type="scientific">Frankliniella fusca</name>
    <dbReference type="NCBI Taxonomy" id="407009"/>
    <lineage>
        <taxon>Eukaryota</taxon>
        <taxon>Metazoa</taxon>
        <taxon>Ecdysozoa</taxon>
        <taxon>Arthropoda</taxon>
        <taxon>Hexapoda</taxon>
        <taxon>Insecta</taxon>
        <taxon>Pterygota</taxon>
        <taxon>Neoptera</taxon>
        <taxon>Paraneoptera</taxon>
        <taxon>Thysanoptera</taxon>
        <taxon>Terebrantia</taxon>
        <taxon>Thripoidea</taxon>
        <taxon>Thripidae</taxon>
        <taxon>Frankliniella</taxon>
    </lineage>
</organism>
<dbReference type="InterPro" id="IPR007110">
    <property type="entry name" value="Ig-like_dom"/>
</dbReference>
<evidence type="ECO:0000313" key="10">
    <source>
        <dbReference type="EMBL" id="KAK3915142.1"/>
    </source>
</evidence>
<dbReference type="InterPro" id="IPR036179">
    <property type="entry name" value="Ig-like_dom_sf"/>
</dbReference>
<dbReference type="PANTHER" id="PTHR14186:SF19">
    <property type="entry name" value="INSULIN-LIKE GROWTH FACTOR-BINDING PROTEIN 7"/>
    <property type="match status" value="1"/>
</dbReference>
<proteinExistence type="predicted"/>
<accession>A0AAE1LEH0</accession>
<dbReference type="Pfam" id="PF07648">
    <property type="entry name" value="Kazal_2"/>
    <property type="match status" value="1"/>
</dbReference>
<dbReference type="GO" id="GO:0005576">
    <property type="term" value="C:extracellular region"/>
    <property type="evidence" value="ECO:0007669"/>
    <property type="project" value="UniProtKB-SubCell"/>
</dbReference>
<dbReference type="InterPro" id="IPR011390">
    <property type="entry name" value="IGFBP_rP_mac25"/>
</dbReference>
<gene>
    <name evidence="10" type="ORF">KUF71_024419</name>
</gene>
<dbReference type="SMART" id="SM00408">
    <property type="entry name" value="IGc2"/>
    <property type="match status" value="1"/>
</dbReference>
<dbReference type="PROSITE" id="PS50835">
    <property type="entry name" value="IG_LIKE"/>
    <property type="match status" value="1"/>
</dbReference>
<evidence type="ECO:0000313" key="11">
    <source>
        <dbReference type="Proteomes" id="UP001219518"/>
    </source>
</evidence>
<evidence type="ECO:0000256" key="5">
    <source>
        <dbReference type="ARBA" id="ARBA00023319"/>
    </source>
</evidence>
<dbReference type="InterPro" id="IPR003599">
    <property type="entry name" value="Ig_sub"/>
</dbReference>
<dbReference type="SMART" id="SM00280">
    <property type="entry name" value="KAZAL"/>
    <property type="match status" value="1"/>
</dbReference>
<dbReference type="Gene3D" id="3.30.60.30">
    <property type="match status" value="1"/>
</dbReference>
<dbReference type="GO" id="GO:0005520">
    <property type="term" value="F:insulin-like growth factor binding"/>
    <property type="evidence" value="ECO:0007669"/>
    <property type="project" value="InterPro"/>
</dbReference>
<comment type="subcellular location">
    <subcellularLocation>
        <location evidence="1">Secreted</location>
    </subcellularLocation>
</comment>
<feature type="domain" description="Ig-like" evidence="7">
    <location>
        <begin position="264"/>
        <end position="364"/>
    </location>
</feature>
<dbReference type="Gene3D" id="4.10.40.20">
    <property type="match status" value="1"/>
</dbReference>
<dbReference type="InterPro" id="IPR036058">
    <property type="entry name" value="Kazal_dom_sf"/>
</dbReference>
<dbReference type="InterPro" id="IPR000867">
    <property type="entry name" value="IGFBP-like"/>
</dbReference>
<evidence type="ECO:0000259" key="8">
    <source>
        <dbReference type="PROSITE" id="PS51323"/>
    </source>
</evidence>
<evidence type="ECO:0000256" key="1">
    <source>
        <dbReference type="ARBA" id="ARBA00004613"/>
    </source>
</evidence>
<dbReference type="PANTHER" id="PTHR14186">
    <property type="entry name" value="INSULIN-LIKE GROWTH FACTOR BINDING PROTEIN-RELATED"/>
    <property type="match status" value="1"/>
</dbReference>
<dbReference type="InterPro" id="IPR013783">
    <property type="entry name" value="Ig-like_fold"/>
</dbReference>
<dbReference type="SUPFAM" id="SSF48726">
    <property type="entry name" value="Immunoglobulin"/>
    <property type="match status" value="1"/>
</dbReference>
<dbReference type="InterPro" id="IPR003598">
    <property type="entry name" value="Ig_sub2"/>
</dbReference>
<evidence type="ECO:0000259" key="9">
    <source>
        <dbReference type="PROSITE" id="PS51465"/>
    </source>
</evidence>
<dbReference type="PROSITE" id="PS51323">
    <property type="entry name" value="IGFBP_N_2"/>
    <property type="match status" value="1"/>
</dbReference>
<evidence type="ECO:0000256" key="3">
    <source>
        <dbReference type="ARBA" id="ARBA00022729"/>
    </source>
</evidence>
<evidence type="ECO:0000259" key="7">
    <source>
        <dbReference type="PROSITE" id="PS50835"/>
    </source>
</evidence>
<dbReference type="EMBL" id="JAHWGI010000406">
    <property type="protein sequence ID" value="KAK3915142.1"/>
    <property type="molecule type" value="Genomic_DNA"/>
</dbReference>
<reference evidence="10" key="1">
    <citation type="submission" date="2021-07" db="EMBL/GenBank/DDBJ databases">
        <authorList>
            <person name="Catto M.A."/>
            <person name="Jacobson A."/>
            <person name="Kennedy G."/>
            <person name="Labadie P."/>
            <person name="Hunt B.G."/>
            <person name="Srinivasan R."/>
        </authorList>
    </citation>
    <scope>NUCLEOTIDE SEQUENCE</scope>
    <source>
        <strain evidence="10">PL_HMW_Pooled</strain>
        <tissue evidence="10">Head</tissue>
    </source>
</reference>
<dbReference type="GO" id="GO:0009966">
    <property type="term" value="P:regulation of signal transduction"/>
    <property type="evidence" value="ECO:0007669"/>
    <property type="project" value="TreeGrafter"/>
</dbReference>
<dbReference type="CDD" id="cd00104">
    <property type="entry name" value="KAZAL_FS"/>
    <property type="match status" value="1"/>
</dbReference>
<sequence length="367" mass="37895">TGKDSDSADPTRPDRLLARARRRNANTPRYNEVADASGRFTPAASLSAHHTDQRGEASRGQDCRMPSWLVLLSWCCCALAVLLPLPAARAAPPPEDGPGLGPGPGPLADGFTDLPPTPYEPDPSTEAPEPAEPGCAPCRSVSCPRSAAVCPAGLAADPCGCCPAGVCGLREGARCYNASTGADLAARALGVCGEHMDCLARVDLGDKDKPEALCVCRDEGQVCGSDNTTYSSSCGMRLAGAAAGPDEPPVRVWLKHRGPCRAAPWVVTPPTPAQHALGAPVSLECEVKGYPAPAPSWERLSKEGIATPLPGDDASLVVMVRGGPEAFMASTWLQIMALRPEDAGKYICVAANSEGVARAAAEVTLAG</sequence>
<dbReference type="AlphaFoldDB" id="A0AAE1LEH0"/>
<dbReference type="Gene3D" id="2.60.40.10">
    <property type="entry name" value="Immunoglobulins"/>
    <property type="match status" value="1"/>
</dbReference>
<evidence type="ECO:0000256" key="4">
    <source>
        <dbReference type="ARBA" id="ARBA00023157"/>
    </source>
</evidence>
<reference evidence="10" key="2">
    <citation type="journal article" date="2023" name="BMC Genomics">
        <title>Pest status, molecular evolution, and epigenetic factors derived from the genome assembly of Frankliniella fusca, a thysanopteran phytovirus vector.</title>
        <authorList>
            <person name="Catto M.A."/>
            <person name="Labadie P.E."/>
            <person name="Jacobson A.L."/>
            <person name="Kennedy G.G."/>
            <person name="Srinivasan R."/>
            <person name="Hunt B.G."/>
        </authorList>
    </citation>
    <scope>NUCLEOTIDE SEQUENCE</scope>
    <source>
        <strain evidence="10">PL_HMW_Pooled</strain>
    </source>
</reference>
<dbReference type="Pfam" id="PF13927">
    <property type="entry name" value="Ig_3"/>
    <property type="match status" value="1"/>
</dbReference>
<keyword evidence="11" id="KW-1185">Reference proteome</keyword>
<dbReference type="Proteomes" id="UP001219518">
    <property type="component" value="Unassembled WGS sequence"/>
</dbReference>
<feature type="region of interest" description="Disordered" evidence="6">
    <location>
        <begin position="92"/>
        <end position="131"/>
    </location>
</feature>
<keyword evidence="2" id="KW-0964">Secreted</keyword>
<dbReference type="SUPFAM" id="SSF57184">
    <property type="entry name" value="Growth factor receptor domain"/>
    <property type="match status" value="1"/>
</dbReference>
<dbReference type="InterPro" id="IPR002350">
    <property type="entry name" value="Kazal_dom"/>
</dbReference>